<keyword evidence="1" id="KW-0472">Membrane</keyword>
<dbReference type="RefSeq" id="WP_107585069.1">
    <property type="nucleotide sequence ID" value="NZ_PZJJ01000015.1"/>
</dbReference>
<dbReference type="EMBL" id="PZJJ01000015">
    <property type="protein sequence ID" value="PTL38657.1"/>
    <property type="molecule type" value="Genomic_DNA"/>
</dbReference>
<evidence type="ECO:0000313" key="2">
    <source>
        <dbReference type="EMBL" id="PTL38657.1"/>
    </source>
</evidence>
<dbReference type="OrthoDB" id="2428666at2"/>
<keyword evidence="1" id="KW-0812">Transmembrane</keyword>
<evidence type="ECO:0000256" key="1">
    <source>
        <dbReference type="SAM" id="Phobius"/>
    </source>
</evidence>
<accession>A0A2T4U5H2</accession>
<dbReference type="AlphaFoldDB" id="A0A2T4U5H2"/>
<evidence type="ECO:0000313" key="3">
    <source>
        <dbReference type="Proteomes" id="UP000240509"/>
    </source>
</evidence>
<comment type="caution">
    <text evidence="2">The sequence shown here is derived from an EMBL/GenBank/DDBJ whole genome shotgun (WGS) entry which is preliminary data.</text>
</comment>
<keyword evidence="1" id="KW-1133">Transmembrane helix</keyword>
<protein>
    <submittedName>
        <fullName evidence="2">Uncharacterized protein</fullName>
    </submittedName>
</protein>
<keyword evidence="3" id="KW-1185">Reference proteome</keyword>
<reference evidence="2 3" key="1">
    <citation type="submission" date="2018-03" db="EMBL/GenBank/DDBJ databases">
        <title>Alkalicoccus saliphilus sp. nov., isolated from a mineral pool.</title>
        <authorList>
            <person name="Zhao B."/>
        </authorList>
    </citation>
    <scope>NUCLEOTIDE SEQUENCE [LARGE SCALE GENOMIC DNA]</scope>
    <source>
        <strain evidence="2 3">6AG</strain>
    </source>
</reference>
<dbReference type="Proteomes" id="UP000240509">
    <property type="component" value="Unassembled WGS sequence"/>
</dbReference>
<gene>
    <name evidence="2" type="ORF">C6Y45_09895</name>
</gene>
<sequence>MEKLKTAAWFLITAGVIVLIMYFETMWPYASVMILAGAALHTAVSLKTKKSLPLLCRAGYHRYKIAGYDEEIRSMRIYECTRCGKKHKAFLGGGGG</sequence>
<proteinExistence type="predicted"/>
<organism evidence="2 3">
    <name type="scientific">Alkalicoccus saliphilus</name>
    <dbReference type="NCBI Taxonomy" id="200989"/>
    <lineage>
        <taxon>Bacteria</taxon>
        <taxon>Bacillati</taxon>
        <taxon>Bacillota</taxon>
        <taxon>Bacilli</taxon>
        <taxon>Bacillales</taxon>
        <taxon>Bacillaceae</taxon>
        <taxon>Alkalicoccus</taxon>
    </lineage>
</organism>
<feature type="transmembrane region" description="Helical" evidence="1">
    <location>
        <begin position="7"/>
        <end position="23"/>
    </location>
</feature>
<name>A0A2T4U5H2_9BACI</name>